<dbReference type="Pfam" id="PF13411">
    <property type="entry name" value="MerR_1"/>
    <property type="match status" value="1"/>
</dbReference>
<name>A0A4R3LMF6_9HYPH</name>
<feature type="compositionally biased region" description="Pro residues" evidence="1">
    <location>
        <begin position="372"/>
        <end position="384"/>
    </location>
</feature>
<dbReference type="SMART" id="SM00422">
    <property type="entry name" value="HTH_MERR"/>
    <property type="match status" value="1"/>
</dbReference>
<gene>
    <name evidence="3" type="ORF">EDC64_11851</name>
</gene>
<comment type="caution">
    <text evidence="3">The sequence shown here is derived from an EMBL/GenBank/DDBJ whole genome shotgun (WGS) entry which is preliminary data.</text>
</comment>
<feature type="compositionally biased region" description="Low complexity" evidence="1">
    <location>
        <begin position="195"/>
        <end position="206"/>
    </location>
</feature>
<feature type="compositionally biased region" description="Acidic residues" evidence="1">
    <location>
        <begin position="226"/>
        <end position="238"/>
    </location>
</feature>
<dbReference type="InterPro" id="IPR009061">
    <property type="entry name" value="DNA-bd_dom_put_sf"/>
</dbReference>
<feature type="compositionally biased region" description="Basic and acidic residues" evidence="1">
    <location>
        <begin position="315"/>
        <end position="327"/>
    </location>
</feature>
<evidence type="ECO:0000256" key="1">
    <source>
        <dbReference type="SAM" id="MobiDB-lite"/>
    </source>
</evidence>
<dbReference type="SUPFAM" id="SSF46955">
    <property type="entry name" value="Putative DNA-binding domain"/>
    <property type="match status" value="1"/>
</dbReference>
<dbReference type="EMBL" id="SMAI01000018">
    <property type="protein sequence ID" value="TCT01553.1"/>
    <property type="molecule type" value="Genomic_DNA"/>
</dbReference>
<dbReference type="AlphaFoldDB" id="A0A4R3LMF6"/>
<keyword evidence="4" id="KW-1185">Reference proteome</keyword>
<evidence type="ECO:0000259" key="2">
    <source>
        <dbReference type="PROSITE" id="PS50937"/>
    </source>
</evidence>
<feature type="region of interest" description="Disordered" evidence="1">
    <location>
        <begin position="167"/>
        <end position="393"/>
    </location>
</feature>
<dbReference type="CDD" id="cd04765">
    <property type="entry name" value="HTH_MlrA-like_sg2"/>
    <property type="match status" value="1"/>
</dbReference>
<dbReference type="Proteomes" id="UP000294664">
    <property type="component" value="Unassembled WGS sequence"/>
</dbReference>
<organism evidence="3 4">
    <name type="scientific">Aquabacter spiritensis</name>
    <dbReference type="NCBI Taxonomy" id="933073"/>
    <lineage>
        <taxon>Bacteria</taxon>
        <taxon>Pseudomonadati</taxon>
        <taxon>Pseudomonadota</taxon>
        <taxon>Alphaproteobacteria</taxon>
        <taxon>Hyphomicrobiales</taxon>
        <taxon>Xanthobacteraceae</taxon>
        <taxon>Aquabacter</taxon>
    </lineage>
</organism>
<accession>A0A4R3LMF6</accession>
<evidence type="ECO:0000313" key="3">
    <source>
        <dbReference type="EMBL" id="TCT01553.1"/>
    </source>
</evidence>
<reference evidence="3 4" key="1">
    <citation type="submission" date="2019-03" db="EMBL/GenBank/DDBJ databases">
        <title>Genomic Encyclopedia of Type Strains, Phase IV (KMG-IV): sequencing the most valuable type-strain genomes for metagenomic binning, comparative biology and taxonomic classification.</title>
        <authorList>
            <person name="Goeker M."/>
        </authorList>
    </citation>
    <scope>NUCLEOTIDE SEQUENCE [LARGE SCALE GENOMIC DNA]</scope>
    <source>
        <strain evidence="3 4">DSM 9035</strain>
    </source>
</reference>
<sequence length="435" mass="47225">MRHVAEARSSDKSPDAFRTISEVAEHLALPQHVLRFWETRFAEIKPVKRAGGRRFYRPDDVDLLRAIRHLLYSEGYTIKGVQRILKDQGARQIQAMGADLLGGTLPPPPPEAPAVRKGAESGPGRGGLLGLLPRRRVAPDAHPSEADARGGTEPRVDQSFERDAYLPGFEAPPAETNRAEPSFLEPETRDSPVRPAAHAAHHPAAPKADPTRTDRKAPRRAAPPPEDSDAGFADDFDDFAAAMEERQQETPALFDAPAPRPLVQAKPPAPPRRPTRGPASRIPDPPPAPELEDPLLPFFDDAVLPLPGDSISEPLDARIRRLKEHAPPDAVAPAGRPVEGEGPRVGPLRAPVDAPEETAGRFADFPPDDEPPPPSRPDGPPEQYLPPHLRSAHYAAAHAPRPVLSRDDVNRLQAALYELGECRRLIVSALAPPQG</sequence>
<feature type="domain" description="HTH merR-type" evidence="2">
    <location>
        <begin position="19"/>
        <end position="87"/>
    </location>
</feature>
<dbReference type="GO" id="GO:0006355">
    <property type="term" value="P:regulation of DNA-templated transcription"/>
    <property type="evidence" value="ECO:0007669"/>
    <property type="project" value="InterPro"/>
</dbReference>
<feature type="region of interest" description="Disordered" evidence="1">
    <location>
        <begin position="102"/>
        <end position="131"/>
    </location>
</feature>
<dbReference type="GO" id="GO:0003677">
    <property type="term" value="F:DNA binding"/>
    <property type="evidence" value="ECO:0007669"/>
    <property type="project" value="InterPro"/>
</dbReference>
<evidence type="ECO:0000313" key="4">
    <source>
        <dbReference type="Proteomes" id="UP000294664"/>
    </source>
</evidence>
<dbReference type="Gene3D" id="1.10.1660.10">
    <property type="match status" value="1"/>
</dbReference>
<dbReference type="InterPro" id="IPR000551">
    <property type="entry name" value="MerR-type_HTH_dom"/>
</dbReference>
<dbReference type="PROSITE" id="PS50937">
    <property type="entry name" value="HTH_MERR_2"/>
    <property type="match status" value="1"/>
</dbReference>
<protein>
    <submittedName>
        <fullName evidence="3">MerR-like DNA binding protein</fullName>
    </submittedName>
</protein>
<proteinExistence type="predicted"/>